<dbReference type="InterPro" id="IPR056301">
    <property type="entry name" value="GWD-like_N_Ig"/>
</dbReference>
<evidence type="ECO:0000259" key="4">
    <source>
        <dbReference type="Pfam" id="PF23166"/>
    </source>
</evidence>
<sequence length="127" mass="13987">METGQRQSGRQPIPVEGRAKQRHGARYELRIRARRSSEVDSEKRSIQVHVVSTIAIEGSDIVLHWGVKRGGKGEWCAAPSESLPEGTNVMPDGKAAQTVLQPRGESACARSRASTSTAVHWEPFDQR</sequence>
<evidence type="ECO:0000256" key="3">
    <source>
        <dbReference type="SAM" id="MobiDB-lite"/>
    </source>
</evidence>
<accession>A0A2V3ITQ1</accession>
<keyword evidence="1" id="KW-0479">Metal-binding</keyword>
<comment type="caution">
    <text evidence="5">The sequence shown here is derived from an EMBL/GenBank/DDBJ whole genome shotgun (WGS) entry which is preliminary data.</text>
</comment>
<reference evidence="5 6" key="1">
    <citation type="journal article" date="2018" name="Mol. Biol. Evol.">
        <title>Analysis of the draft genome of the red seaweed Gracilariopsis chorda provides insights into genome size evolution in Rhodophyta.</title>
        <authorList>
            <person name="Lee J."/>
            <person name="Yang E.C."/>
            <person name="Graf L."/>
            <person name="Yang J.H."/>
            <person name="Qiu H."/>
            <person name="Zel Zion U."/>
            <person name="Chan C.X."/>
            <person name="Stephens T.G."/>
            <person name="Weber A.P.M."/>
            <person name="Boo G.H."/>
            <person name="Boo S.M."/>
            <person name="Kim K.M."/>
            <person name="Shin Y."/>
            <person name="Jung M."/>
            <person name="Lee S.J."/>
            <person name="Yim H.S."/>
            <person name="Lee J.H."/>
            <person name="Bhattacharya D."/>
            <person name="Yoon H.S."/>
        </authorList>
    </citation>
    <scope>NUCLEOTIDE SEQUENCE [LARGE SCALE GENOMIC DNA]</scope>
    <source>
        <strain evidence="5 6">SKKU-2015</strain>
        <tissue evidence="5">Whole body</tissue>
    </source>
</reference>
<feature type="region of interest" description="Disordered" evidence="3">
    <location>
        <begin position="1"/>
        <end position="26"/>
    </location>
</feature>
<dbReference type="EMBL" id="NBIV01000059">
    <property type="protein sequence ID" value="PXF45508.1"/>
    <property type="molecule type" value="Genomic_DNA"/>
</dbReference>
<name>A0A2V3ITQ1_9FLOR</name>
<feature type="compositionally biased region" description="Low complexity" evidence="3">
    <location>
        <begin position="106"/>
        <end position="118"/>
    </location>
</feature>
<feature type="domain" description="Alpha-glucan water dikinase-like N-terminal Ig-like" evidence="4">
    <location>
        <begin position="26"/>
        <end position="111"/>
    </location>
</feature>
<dbReference type="GO" id="GO:0046872">
    <property type="term" value="F:metal ion binding"/>
    <property type="evidence" value="ECO:0007669"/>
    <property type="project" value="UniProtKB-KW"/>
</dbReference>
<protein>
    <recommendedName>
        <fullName evidence="4">Alpha-glucan water dikinase-like N-terminal Ig-like domain-containing protein</fullName>
    </recommendedName>
</protein>
<evidence type="ECO:0000256" key="1">
    <source>
        <dbReference type="ARBA" id="ARBA00022723"/>
    </source>
</evidence>
<evidence type="ECO:0000313" key="5">
    <source>
        <dbReference type="EMBL" id="PXF45508.1"/>
    </source>
</evidence>
<dbReference type="AlphaFoldDB" id="A0A2V3ITQ1"/>
<dbReference type="Pfam" id="PF23166">
    <property type="entry name" value="Ig_N_CWD1"/>
    <property type="match status" value="1"/>
</dbReference>
<feature type="region of interest" description="Disordered" evidence="3">
    <location>
        <begin position="103"/>
        <end position="127"/>
    </location>
</feature>
<keyword evidence="6" id="KW-1185">Reference proteome</keyword>
<proteinExistence type="predicted"/>
<evidence type="ECO:0000313" key="6">
    <source>
        <dbReference type="Proteomes" id="UP000247409"/>
    </source>
</evidence>
<dbReference type="Proteomes" id="UP000247409">
    <property type="component" value="Unassembled WGS sequence"/>
</dbReference>
<organism evidence="5 6">
    <name type="scientific">Gracilariopsis chorda</name>
    <dbReference type="NCBI Taxonomy" id="448386"/>
    <lineage>
        <taxon>Eukaryota</taxon>
        <taxon>Rhodophyta</taxon>
        <taxon>Florideophyceae</taxon>
        <taxon>Rhodymeniophycidae</taxon>
        <taxon>Gracilariales</taxon>
        <taxon>Gracilariaceae</taxon>
        <taxon>Gracilariopsis</taxon>
    </lineage>
</organism>
<evidence type="ECO:0000256" key="2">
    <source>
        <dbReference type="ARBA" id="ARBA00023277"/>
    </source>
</evidence>
<feature type="compositionally biased region" description="Polar residues" evidence="3">
    <location>
        <begin position="1"/>
        <end position="10"/>
    </location>
</feature>
<keyword evidence="2" id="KW-0119">Carbohydrate metabolism</keyword>
<gene>
    <name evidence="5" type="ORF">BWQ96_04710</name>
</gene>